<dbReference type="RefSeq" id="WP_035113332.1">
    <property type="nucleotide sequence ID" value="NZ_CP047046.1"/>
</dbReference>
<dbReference type="NCBIfam" id="NF038134">
    <property type="entry name" value="choice_anch_M"/>
    <property type="match status" value="2"/>
</dbReference>
<evidence type="ECO:0008006" key="5">
    <source>
        <dbReference type="Google" id="ProtNLM"/>
    </source>
</evidence>
<evidence type="ECO:0000256" key="1">
    <source>
        <dbReference type="SAM" id="MobiDB-lite"/>
    </source>
</evidence>
<feature type="compositionally biased region" description="Low complexity" evidence="1">
    <location>
        <begin position="494"/>
        <end position="503"/>
    </location>
</feature>
<feature type="region of interest" description="Disordered" evidence="1">
    <location>
        <begin position="355"/>
        <end position="385"/>
    </location>
</feature>
<dbReference type="NCBIfam" id="TIGR03769">
    <property type="entry name" value="P_ac_wall_RPT"/>
    <property type="match status" value="2"/>
</dbReference>
<organism evidence="3 4">
    <name type="scientific">Corynebacterium auriscanis</name>
    <dbReference type="NCBI Taxonomy" id="99807"/>
    <lineage>
        <taxon>Bacteria</taxon>
        <taxon>Bacillati</taxon>
        <taxon>Actinomycetota</taxon>
        <taxon>Actinomycetes</taxon>
        <taxon>Mycobacteriales</taxon>
        <taxon>Corynebacteriaceae</taxon>
        <taxon>Corynebacterium</taxon>
    </lineage>
</organism>
<dbReference type="Proteomes" id="UP000030145">
    <property type="component" value="Unassembled WGS sequence"/>
</dbReference>
<feature type="transmembrane region" description="Helical" evidence="2">
    <location>
        <begin position="751"/>
        <end position="772"/>
    </location>
</feature>
<evidence type="ECO:0000256" key="2">
    <source>
        <dbReference type="SAM" id="Phobius"/>
    </source>
</evidence>
<proteinExistence type="predicted"/>
<comment type="caution">
    <text evidence="3">The sequence shown here is derived from an EMBL/GenBank/DDBJ whole genome shotgun (WGS) entry which is preliminary data.</text>
</comment>
<keyword evidence="2" id="KW-0812">Transmembrane</keyword>
<evidence type="ECO:0000313" key="4">
    <source>
        <dbReference type="Proteomes" id="UP000030145"/>
    </source>
</evidence>
<dbReference type="InterPro" id="IPR022435">
    <property type="entry name" value="Surface-anchored_actinobac"/>
</dbReference>
<dbReference type="GeneID" id="300552488"/>
<reference evidence="3 4" key="1">
    <citation type="submission" date="2014-10" db="EMBL/GenBank/DDBJ databases">
        <title>Whole Genome sequence of Corynebacterium auriscanis strain CIP 106629.</title>
        <authorList>
            <person name="Hassan S.S."/>
            <person name="Jamal S.B."/>
            <person name="Tiwari S."/>
            <person name="Oliveira L.D.C."/>
            <person name="Souza F."/>
            <person name="Mariano D.C."/>
            <person name="Almeida S."/>
            <person name="Dorella F."/>
            <person name="Pereira F."/>
            <person name="Carvalho A."/>
            <person name="Leal C.A."/>
            <person name="Soares S.D.C."/>
            <person name="Figueiredo H.C."/>
            <person name="Silva A."/>
            <person name="Azevedo V.A."/>
        </authorList>
    </citation>
    <scope>NUCLEOTIDE SEQUENCE [LARGE SCALE GENOMIC DNA]</scope>
    <source>
        <strain evidence="3 4">CIP 106629</strain>
    </source>
</reference>
<name>A0A0A2DIW9_9CORY</name>
<keyword evidence="2" id="KW-1133">Transmembrane helix</keyword>
<dbReference type="AlphaFoldDB" id="A0A0A2DIW9"/>
<feature type="compositionally biased region" description="Low complexity" evidence="1">
    <location>
        <begin position="717"/>
        <end position="735"/>
    </location>
</feature>
<keyword evidence="2" id="KW-0472">Membrane</keyword>
<gene>
    <name evidence="3" type="ORF">MA47_02845</name>
</gene>
<protein>
    <recommendedName>
        <fullName evidence="5">Surface-anchored membrane protein</fullName>
    </recommendedName>
</protein>
<dbReference type="EMBL" id="JRVJ01000003">
    <property type="protein sequence ID" value="KGM19123.1"/>
    <property type="molecule type" value="Genomic_DNA"/>
</dbReference>
<evidence type="ECO:0000313" key="3">
    <source>
        <dbReference type="EMBL" id="KGM19123.1"/>
    </source>
</evidence>
<keyword evidence="4" id="KW-1185">Reference proteome</keyword>
<feature type="region of interest" description="Disordered" evidence="1">
    <location>
        <begin position="710"/>
        <end position="746"/>
    </location>
</feature>
<accession>A0A0A2DIW9</accession>
<sequence>MPHSSRWPRRVLAVAIALSTPAGQHLTAVAGPDDQKIVMSEGHVDSPKAFWDKGQNNFTLKSSYGDTSPVDETVSWLPHYYLQRGRNKSEQQQFIRLVTDEPGEEILGKPGQPLFWAQAVPADLKNMLWQGFGADTNIPVERFRDGSFQLDLVDFQGPGDMTLSRGGEGFPVANLLSSVRKANRSIWLTAGDHSHNDTTFTKPGRYVMKMSASARGKDGKLIQSPAQTVTWQVGGTKPSSKNIGDVKKAFDAAASHGSQTATGAKLSIAPAQREHMSTLTFATGNAGDNGTAVFYIDGHYLAEVPVKAGMAEWEEMLGAGTSSYQVVYVPSAQSVSKPWVSAPLSYDAMGAATTGETTKAGTFPTAPTRPASPTLARNDYQPTSNDVHISNKQGSAFDEFDSLTVKPKDDSLSLHVVGGLYRPGSHAPSCEVDFVSTPADRTGEYDADCAGKDLEWRLTVVPQSWVKPGATTVKVDSKANAPYALNGTAQLGNAQSAAPSAPAEEPKAEDSAAVPNKTPVTLSQGHVDIAPALTKDGLRVTIGDDTRQHSTTSVVRDPKAVTLEVREQARKVRKGKATEGSAWDFLGKPGEQYWLLPESQNKYLVWPGFSTEHLDRSTFPKGVDFEIAPGTSPAGAQWFAFKTSSLDRTPHFIADNTKTFTYPDPGHSHINWVFTAPGKYTVKVRAVPKAGSPAELSQPTPWEFITFDVKGTKGSADNDNNDNNGNNGDNGNSNNPKPPAQPSGSSQVPSWGWVLIALGALGGLGLALWPMISKFIR</sequence>
<feature type="region of interest" description="Disordered" evidence="1">
    <location>
        <begin position="492"/>
        <end position="514"/>
    </location>
</feature>